<name>A0A4V1F9Y7_9GAMM</name>
<keyword evidence="4 10" id="KW-1003">Cell membrane</keyword>
<dbReference type="RefSeq" id="WP_137714224.1">
    <property type="nucleotide sequence ID" value="NZ_CP034035.1"/>
</dbReference>
<dbReference type="InterPro" id="IPR023229">
    <property type="entry name" value="T2SS_M_periplasmic_sf"/>
</dbReference>
<accession>A0A4V1F9Y7</accession>
<keyword evidence="3 10" id="KW-0813">Transport</keyword>
<reference evidence="12 13" key="1">
    <citation type="submission" date="2018-11" db="EMBL/GenBank/DDBJ databases">
        <title>Genome sequences of Brenneria nigrifluens and Brenneria rubrifaciens.</title>
        <authorList>
            <person name="Poret-Peterson A.T."/>
            <person name="McClean A.E."/>
            <person name="Kluepfel D.A."/>
        </authorList>
    </citation>
    <scope>NUCLEOTIDE SEQUENCE [LARGE SCALE GENOMIC DNA]</scope>
    <source>
        <strain evidence="12 13">6D370</strain>
    </source>
</reference>
<evidence type="ECO:0000256" key="2">
    <source>
        <dbReference type="ARBA" id="ARBA00010637"/>
    </source>
</evidence>
<evidence type="ECO:0000313" key="12">
    <source>
        <dbReference type="EMBL" id="QCR09213.1"/>
    </source>
</evidence>
<evidence type="ECO:0000256" key="9">
    <source>
        <dbReference type="ARBA" id="ARBA00023136"/>
    </source>
</evidence>
<evidence type="ECO:0000256" key="4">
    <source>
        <dbReference type="ARBA" id="ARBA00022475"/>
    </source>
</evidence>
<comment type="similarity">
    <text evidence="2 10">Belongs to the GSP M family.</text>
</comment>
<dbReference type="SUPFAM" id="SSF103054">
    <property type="entry name" value="General secretion pathway protein M, EpsM"/>
    <property type="match status" value="1"/>
</dbReference>
<evidence type="ECO:0000256" key="10">
    <source>
        <dbReference type="PIRNR" id="PIRNR006291"/>
    </source>
</evidence>
<keyword evidence="9 10" id="KW-0472">Membrane</keyword>
<organism evidence="12 13">
    <name type="scientific">Brenneria rubrifaciens</name>
    <dbReference type="NCBI Taxonomy" id="55213"/>
    <lineage>
        <taxon>Bacteria</taxon>
        <taxon>Pseudomonadati</taxon>
        <taxon>Pseudomonadota</taxon>
        <taxon>Gammaproteobacteria</taxon>
        <taxon>Enterobacterales</taxon>
        <taxon>Pectobacteriaceae</taxon>
        <taxon>Brenneria</taxon>
    </lineage>
</organism>
<evidence type="ECO:0000256" key="6">
    <source>
        <dbReference type="ARBA" id="ARBA00022692"/>
    </source>
</evidence>
<feature type="transmembrane region" description="Helical" evidence="11">
    <location>
        <begin position="18"/>
        <end position="36"/>
    </location>
</feature>
<sequence length="164" mass="18810">MNELRQRWHALNQREQRLLSVCAGMLLLCLAYYAVWQPWQIRERQWQLAISRERQTVDWMQKQAATLPPGGQTQQDVQSRDTSLPILVSQSTGRYGLTVVRLQPQGSQVSVTLARSDFNVLIRWLSELERKNGVRVLTLNVDAVEQSPGSVDITRLLLERADEG</sequence>
<gene>
    <name evidence="12" type="ORF">EH207_12170</name>
</gene>
<dbReference type="GO" id="GO:0015628">
    <property type="term" value="P:protein secretion by the type II secretion system"/>
    <property type="evidence" value="ECO:0007669"/>
    <property type="project" value="InterPro"/>
</dbReference>
<dbReference type="PIRSF" id="PIRSF006291">
    <property type="entry name" value="GspM"/>
    <property type="match status" value="1"/>
</dbReference>
<evidence type="ECO:0000256" key="3">
    <source>
        <dbReference type="ARBA" id="ARBA00022448"/>
    </source>
</evidence>
<dbReference type="OrthoDB" id="6624834at2"/>
<keyword evidence="8 11" id="KW-1133">Transmembrane helix</keyword>
<dbReference type="AlphaFoldDB" id="A0A4V1F9Y7"/>
<dbReference type="EMBL" id="CP034035">
    <property type="protein sequence ID" value="QCR09213.1"/>
    <property type="molecule type" value="Genomic_DNA"/>
</dbReference>
<evidence type="ECO:0000256" key="7">
    <source>
        <dbReference type="ARBA" id="ARBA00022927"/>
    </source>
</evidence>
<protein>
    <recommendedName>
        <fullName evidence="10">Type II secretion system protein M</fullName>
        <shortName evidence="10">T2SS protein M</shortName>
    </recommendedName>
    <alternativeName>
        <fullName evidence="10">General secretion pathway protein M</fullName>
    </alternativeName>
</protein>
<dbReference type="GO" id="GO:0005886">
    <property type="term" value="C:plasma membrane"/>
    <property type="evidence" value="ECO:0007669"/>
    <property type="project" value="UniProtKB-SubCell"/>
</dbReference>
<keyword evidence="6 11" id="KW-0812">Transmembrane</keyword>
<comment type="subcellular location">
    <subcellularLocation>
        <location evidence="1">Cell inner membrane</location>
        <topology evidence="1">Single-pass membrane protein</topology>
    </subcellularLocation>
</comment>
<keyword evidence="7 10" id="KW-0653">Protein transport</keyword>
<evidence type="ECO:0000256" key="1">
    <source>
        <dbReference type="ARBA" id="ARBA00004377"/>
    </source>
</evidence>
<dbReference type="KEGG" id="brb:EH207_12170"/>
<evidence type="ECO:0000256" key="8">
    <source>
        <dbReference type="ARBA" id="ARBA00022989"/>
    </source>
</evidence>
<dbReference type="Gene3D" id="3.30.1360.100">
    <property type="entry name" value="General secretion pathway protein M, EpsM"/>
    <property type="match status" value="1"/>
</dbReference>
<keyword evidence="5 10" id="KW-0997">Cell inner membrane</keyword>
<evidence type="ECO:0000256" key="5">
    <source>
        <dbReference type="ARBA" id="ARBA00022519"/>
    </source>
</evidence>
<evidence type="ECO:0000313" key="13">
    <source>
        <dbReference type="Proteomes" id="UP000299580"/>
    </source>
</evidence>
<keyword evidence="13" id="KW-1185">Reference proteome</keyword>
<dbReference type="Pfam" id="PF04612">
    <property type="entry name" value="T2SSM"/>
    <property type="match status" value="1"/>
</dbReference>
<evidence type="ECO:0000256" key="11">
    <source>
        <dbReference type="SAM" id="Phobius"/>
    </source>
</evidence>
<dbReference type="GO" id="GO:0015627">
    <property type="term" value="C:type II protein secretion system complex"/>
    <property type="evidence" value="ECO:0007669"/>
    <property type="project" value="InterPro"/>
</dbReference>
<comment type="function">
    <text evidence="10">Inner membrane component of the type II secretion system required for the energy-dependent secretion of extracellular factors such as proteases and toxins from the periplasm.</text>
</comment>
<dbReference type="Proteomes" id="UP000299580">
    <property type="component" value="Chromosome"/>
</dbReference>
<proteinExistence type="inferred from homology"/>
<dbReference type="InterPro" id="IPR007690">
    <property type="entry name" value="T2SS_GspM"/>
</dbReference>